<feature type="coiled-coil region" evidence="8">
    <location>
        <begin position="212"/>
        <end position="239"/>
    </location>
</feature>
<reference evidence="11" key="1">
    <citation type="submission" date="2018-08" db="EMBL/GenBank/DDBJ databases">
        <title>Comparative genomics of wild bee and flower associated Lactobacillus reveals potential adaptation to the bee host.</title>
        <authorList>
            <person name="Vuong H.Q."/>
            <person name="Mcfrederick Q.S."/>
        </authorList>
    </citation>
    <scope>NUCLEOTIDE SEQUENCE</scope>
    <source>
        <strain evidence="11">HV_63</strain>
    </source>
</reference>
<proteinExistence type="predicted"/>
<keyword evidence="6 9" id="KW-0472">Membrane</keyword>
<dbReference type="GeneID" id="58107800"/>
<feature type="domain" description="Potassium channel" evidence="10">
    <location>
        <begin position="137"/>
        <end position="208"/>
    </location>
</feature>
<dbReference type="PANTHER" id="PTHR11537">
    <property type="entry name" value="VOLTAGE-GATED POTASSIUM CHANNEL"/>
    <property type="match status" value="1"/>
</dbReference>
<evidence type="ECO:0000256" key="3">
    <source>
        <dbReference type="ARBA" id="ARBA00022692"/>
    </source>
</evidence>
<dbReference type="Gene3D" id="1.20.120.350">
    <property type="entry name" value="Voltage-gated potassium channels. Chain C"/>
    <property type="match status" value="1"/>
</dbReference>
<evidence type="ECO:0000313" key="12">
    <source>
        <dbReference type="Proteomes" id="UP000784700"/>
    </source>
</evidence>
<evidence type="ECO:0000256" key="4">
    <source>
        <dbReference type="ARBA" id="ARBA00022989"/>
    </source>
</evidence>
<comment type="caution">
    <text evidence="11">The sequence shown here is derived from an EMBL/GenBank/DDBJ whole genome shotgun (WGS) entry which is preliminary data.</text>
</comment>
<keyword evidence="7" id="KW-0407">Ion channel</keyword>
<dbReference type="InterPro" id="IPR027359">
    <property type="entry name" value="Volt_channel_dom_sf"/>
</dbReference>
<dbReference type="PRINTS" id="PR00169">
    <property type="entry name" value="KCHANNEL"/>
</dbReference>
<dbReference type="GO" id="GO:0005249">
    <property type="term" value="F:voltage-gated potassium channel activity"/>
    <property type="evidence" value="ECO:0007669"/>
    <property type="project" value="InterPro"/>
</dbReference>
<keyword evidence="4 9" id="KW-1133">Transmembrane helix</keyword>
<evidence type="ECO:0000256" key="7">
    <source>
        <dbReference type="ARBA" id="ARBA00023303"/>
    </source>
</evidence>
<keyword evidence="5" id="KW-0406">Ion transport</keyword>
<evidence type="ECO:0000256" key="8">
    <source>
        <dbReference type="SAM" id="Coils"/>
    </source>
</evidence>
<evidence type="ECO:0000259" key="10">
    <source>
        <dbReference type="Pfam" id="PF07885"/>
    </source>
</evidence>
<dbReference type="OrthoDB" id="9785285at2"/>
<organism evidence="11 12">
    <name type="scientific">Apilactobacillus micheneri</name>
    <dbReference type="NCBI Taxonomy" id="1899430"/>
    <lineage>
        <taxon>Bacteria</taxon>
        <taxon>Bacillati</taxon>
        <taxon>Bacillota</taxon>
        <taxon>Bacilli</taxon>
        <taxon>Lactobacillales</taxon>
        <taxon>Lactobacillaceae</taxon>
        <taxon>Apilactobacillus</taxon>
    </lineage>
</organism>
<evidence type="ECO:0000313" key="11">
    <source>
        <dbReference type="EMBL" id="TPR46217.1"/>
    </source>
</evidence>
<dbReference type="InterPro" id="IPR013099">
    <property type="entry name" value="K_chnl_dom"/>
</dbReference>
<dbReference type="GO" id="GO:0008076">
    <property type="term" value="C:voltage-gated potassium channel complex"/>
    <property type="evidence" value="ECO:0007669"/>
    <property type="project" value="InterPro"/>
</dbReference>
<feature type="transmembrane region" description="Helical" evidence="9">
    <location>
        <begin position="46"/>
        <end position="64"/>
    </location>
</feature>
<dbReference type="AlphaFoldDB" id="A0A2S2JMH3"/>
<keyword evidence="8" id="KW-0175">Coiled coil</keyword>
<dbReference type="Gene3D" id="1.10.287.70">
    <property type="match status" value="1"/>
</dbReference>
<protein>
    <submittedName>
        <fullName evidence="11">Ion transporter</fullName>
    </submittedName>
</protein>
<feature type="transmembrane region" description="Helical" evidence="9">
    <location>
        <begin position="12"/>
        <end position="34"/>
    </location>
</feature>
<evidence type="ECO:0000256" key="2">
    <source>
        <dbReference type="ARBA" id="ARBA00022448"/>
    </source>
</evidence>
<gene>
    <name evidence="11" type="ORF">DY130_01500</name>
</gene>
<keyword evidence="3 9" id="KW-0812">Transmembrane</keyword>
<dbReference type="RefSeq" id="WP_108983210.1">
    <property type="nucleotide sequence ID" value="NZ_BAABXB010000023.1"/>
</dbReference>
<evidence type="ECO:0000256" key="1">
    <source>
        <dbReference type="ARBA" id="ARBA00004141"/>
    </source>
</evidence>
<dbReference type="EMBL" id="QUBG01000001">
    <property type="protein sequence ID" value="TPR46217.1"/>
    <property type="molecule type" value="Genomic_DNA"/>
</dbReference>
<dbReference type="PANTHER" id="PTHR11537:SF254">
    <property type="entry name" value="POTASSIUM VOLTAGE-GATED CHANNEL PROTEIN SHAB"/>
    <property type="match status" value="1"/>
</dbReference>
<name>A0A2S2JMH3_9LACO</name>
<feature type="transmembrane region" description="Helical" evidence="9">
    <location>
        <begin position="183"/>
        <end position="203"/>
    </location>
</feature>
<feature type="transmembrane region" description="Helical" evidence="9">
    <location>
        <begin position="129"/>
        <end position="150"/>
    </location>
</feature>
<evidence type="ECO:0000256" key="5">
    <source>
        <dbReference type="ARBA" id="ARBA00023065"/>
    </source>
</evidence>
<dbReference type="Pfam" id="PF07885">
    <property type="entry name" value="Ion_trans_2"/>
    <property type="match status" value="1"/>
</dbReference>
<dbReference type="SUPFAM" id="SSF81324">
    <property type="entry name" value="Voltage-gated potassium channels"/>
    <property type="match status" value="1"/>
</dbReference>
<evidence type="ECO:0000256" key="9">
    <source>
        <dbReference type="SAM" id="Phobius"/>
    </source>
</evidence>
<evidence type="ECO:0000256" key="6">
    <source>
        <dbReference type="ARBA" id="ARBA00023136"/>
    </source>
</evidence>
<comment type="subcellular location">
    <subcellularLocation>
        <location evidence="1">Membrane</location>
        <topology evidence="1">Multi-pass membrane protein</topology>
    </subcellularLocation>
</comment>
<feature type="transmembrane region" description="Helical" evidence="9">
    <location>
        <begin position="76"/>
        <end position="95"/>
    </location>
</feature>
<dbReference type="InterPro" id="IPR028325">
    <property type="entry name" value="VG_K_chnl"/>
</dbReference>
<accession>A0A2S2JMH3</accession>
<sequence>MKRFKNKKIELLYSIFIVTLAIASVLLVILDYFNIINIYHGLLFKIYYGIWIFYIIDYVTGFFMAKNKKQFLLDTALDLISLIPAHPIFVIFRLYRVIRIVRYYNIFWKFGWDGKFTGGLHRFIYDTGFIYLFSVSIVILILSALIFAFFEHYNLSTSLWWAITTATTVGYGDIAPQTGGGRCIAVFLMFGGVGFIGLLTSTITDFFTHDSSDATDDKIDKLSTQIEELTKQVNYLQKNVNKKSAPQKRNTKNKN</sequence>
<dbReference type="Proteomes" id="UP000784700">
    <property type="component" value="Unassembled WGS sequence"/>
</dbReference>
<keyword evidence="2" id="KW-0813">Transport</keyword>
<dbReference type="GO" id="GO:0001508">
    <property type="term" value="P:action potential"/>
    <property type="evidence" value="ECO:0007669"/>
    <property type="project" value="TreeGrafter"/>
</dbReference>